<keyword evidence="3" id="KW-1185">Reference proteome</keyword>
<organism evidence="2 3">
    <name type="scientific">Pseudomonas jilinensis</name>
    <dbReference type="NCBI Taxonomy" id="2078689"/>
    <lineage>
        <taxon>Bacteria</taxon>
        <taxon>Pseudomonadati</taxon>
        <taxon>Pseudomonadota</taxon>
        <taxon>Gammaproteobacteria</taxon>
        <taxon>Pseudomonadales</taxon>
        <taxon>Pseudomonadaceae</taxon>
        <taxon>Pseudomonas</taxon>
    </lineage>
</organism>
<dbReference type="Proteomes" id="UP000265745">
    <property type="component" value="Unassembled WGS sequence"/>
</dbReference>
<dbReference type="InterPro" id="IPR054209">
    <property type="entry name" value="DUF6916"/>
</dbReference>
<dbReference type="EMBL" id="QJSA01000015">
    <property type="protein sequence ID" value="RHW20027.1"/>
    <property type="molecule type" value="Genomic_DNA"/>
</dbReference>
<dbReference type="AlphaFoldDB" id="A0A396RTT7"/>
<sequence>MQQISQERFTQHQGSQFEVLAAPDYPLQLEAVNSSTPPSPEFEAFSLNFSGPRPHLPQATYVLQHAELGELTLFITPVAERGGRIEYESVFVRQRVA</sequence>
<dbReference type="RefSeq" id="WP_119701899.1">
    <property type="nucleotide sequence ID" value="NZ_QJSA01000015.1"/>
</dbReference>
<feature type="domain" description="DUF6916" evidence="1">
    <location>
        <begin position="5"/>
        <end position="91"/>
    </location>
</feature>
<accession>A0A396RTT7</accession>
<evidence type="ECO:0000259" key="1">
    <source>
        <dbReference type="Pfam" id="PF21880"/>
    </source>
</evidence>
<gene>
    <name evidence="2" type="ORF">C2846_15510</name>
</gene>
<evidence type="ECO:0000313" key="3">
    <source>
        <dbReference type="Proteomes" id="UP000265745"/>
    </source>
</evidence>
<evidence type="ECO:0000313" key="2">
    <source>
        <dbReference type="EMBL" id="RHW20027.1"/>
    </source>
</evidence>
<dbReference type="OrthoDB" id="8926597at2"/>
<proteinExistence type="predicted"/>
<dbReference type="Pfam" id="PF21880">
    <property type="entry name" value="DUF6916"/>
    <property type="match status" value="1"/>
</dbReference>
<comment type="caution">
    <text evidence="2">The sequence shown here is derived from an EMBL/GenBank/DDBJ whole genome shotgun (WGS) entry which is preliminary data.</text>
</comment>
<name>A0A396RTT7_9PSED</name>
<protein>
    <recommendedName>
        <fullName evidence="1">DUF6916 domain-containing protein</fullName>
    </recommendedName>
</protein>
<reference evidence="2 3" key="1">
    <citation type="submission" date="2018-06" db="EMBL/GenBank/DDBJ databases">
        <title>Pseudomonas jilinensis sp. nov., isolated from the production water of Jilin Oilfield in China.</title>
        <authorList>
            <person name="Wang J."/>
        </authorList>
    </citation>
    <scope>NUCLEOTIDE SEQUENCE [LARGE SCALE GENOMIC DNA]</scope>
    <source>
        <strain evidence="2 3">JS15-10A1</strain>
    </source>
</reference>